<comment type="subcellular location">
    <subcellularLocation>
        <location evidence="1 5">Nucleus</location>
        <location evidence="1 5">Nucleolus</location>
    </subcellularLocation>
</comment>
<evidence type="ECO:0000256" key="3">
    <source>
        <dbReference type="ARBA" id="ARBA00023242"/>
    </source>
</evidence>
<reference evidence="8 9" key="1">
    <citation type="submission" date="2024-02" db="EMBL/GenBank/DDBJ databases">
        <title>De novo assembly and annotation of 12 fungi associated with fruit tree decline syndrome in Ontario, Canada.</title>
        <authorList>
            <person name="Sulman M."/>
            <person name="Ellouze W."/>
            <person name="Ilyukhin E."/>
        </authorList>
    </citation>
    <scope>NUCLEOTIDE SEQUENCE [LARGE SCALE GENOMIC DNA]</scope>
    <source>
        <strain evidence="8 9">FDS-637</strain>
    </source>
</reference>
<feature type="compositionally biased region" description="Acidic residues" evidence="6">
    <location>
        <begin position="24"/>
        <end position="36"/>
    </location>
</feature>
<gene>
    <name evidence="8" type="ORF">SLS55_009570</name>
</gene>
<keyword evidence="5" id="KW-0694">RNA-binding</keyword>
<dbReference type="GeneID" id="92013655"/>
<comment type="similarity">
    <text evidence="2 5">Belongs to the eukaryotic ribosomal protein eL8 family.</text>
</comment>
<dbReference type="Gene3D" id="3.30.1330.30">
    <property type="match status" value="1"/>
</dbReference>
<keyword evidence="4 5" id="KW-0687">Ribonucleoprotein</keyword>
<dbReference type="RefSeq" id="XP_066628914.1">
    <property type="nucleotide sequence ID" value="XM_066780968.1"/>
</dbReference>
<organism evidence="8 9">
    <name type="scientific">Diplodia seriata</name>
    <dbReference type="NCBI Taxonomy" id="420778"/>
    <lineage>
        <taxon>Eukaryota</taxon>
        <taxon>Fungi</taxon>
        <taxon>Dikarya</taxon>
        <taxon>Ascomycota</taxon>
        <taxon>Pezizomycotina</taxon>
        <taxon>Dothideomycetes</taxon>
        <taxon>Dothideomycetes incertae sedis</taxon>
        <taxon>Botryosphaeriales</taxon>
        <taxon>Botryosphaeriaceae</taxon>
        <taxon>Diplodia</taxon>
    </lineage>
</organism>
<dbReference type="InterPro" id="IPR002415">
    <property type="entry name" value="H/ACA_rnp_Nhp2-like"/>
</dbReference>
<dbReference type="PRINTS" id="PR00883">
    <property type="entry name" value="NUCLEARHMG"/>
</dbReference>
<protein>
    <recommendedName>
        <fullName evidence="5">H/ACA ribonucleoprotein complex subunit 2</fullName>
    </recommendedName>
    <alternativeName>
        <fullName evidence="5">Nucleolar protein family A member 2</fullName>
    </alternativeName>
</protein>
<dbReference type="Proteomes" id="UP001430584">
    <property type="component" value="Unassembled WGS sequence"/>
</dbReference>
<comment type="function">
    <text evidence="5">Common component of the spliceosome and rRNA processing machinery.</text>
</comment>
<dbReference type="EMBL" id="JAJVCZ030000010">
    <property type="protein sequence ID" value="KAL0255043.1"/>
    <property type="molecule type" value="Genomic_DNA"/>
</dbReference>
<feature type="region of interest" description="Disordered" evidence="6">
    <location>
        <begin position="1"/>
        <end position="45"/>
    </location>
</feature>
<dbReference type="InterPro" id="IPR018492">
    <property type="entry name" value="Ribosomal_eL8/Nhp2"/>
</dbReference>
<name>A0ABR3C329_9PEZI</name>
<evidence type="ECO:0000256" key="1">
    <source>
        <dbReference type="ARBA" id="ARBA00004604"/>
    </source>
</evidence>
<dbReference type="PRINTS" id="PR00881">
    <property type="entry name" value="L7ARS6FAMILY"/>
</dbReference>
<accession>A0ABR3C329</accession>
<evidence type="ECO:0000256" key="5">
    <source>
        <dbReference type="RuleBase" id="RU366039"/>
    </source>
</evidence>
<comment type="function">
    <text evidence="5">Required for ribosome biogenesis. Part of a complex which catalyzes pseudouridylation of rRNA. This involves the isomerization of uridine such that the ribose is subsequently attached to C5, instead of the normal N1. Pseudouridine ('psi') residues may serve to stabilize the conformation of rRNAs.</text>
</comment>
<dbReference type="Pfam" id="PF01248">
    <property type="entry name" value="Ribosomal_L7Ae"/>
    <property type="match status" value="1"/>
</dbReference>
<comment type="caution">
    <text evidence="8">The sequence shown here is derived from an EMBL/GenBank/DDBJ whole genome shotgun (WGS) entry which is preliminary data.</text>
</comment>
<dbReference type="SUPFAM" id="SSF55315">
    <property type="entry name" value="L30e-like"/>
    <property type="match status" value="1"/>
</dbReference>
<evidence type="ECO:0000313" key="8">
    <source>
        <dbReference type="EMBL" id="KAL0255043.1"/>
    </source>
</evidence>
<dbReference type="InterPro" id="IPR004038">
    <property type="entry name" value="Ribosomal_eL8/eL30/eS12/Gad45"/>
</dbReference>
<evidence type="ECO:0000256" key="4">
    <source>
        <dbReference type="ARBA" id="ARBA00023274"/>
    </source>
</evidence>
<keyword evidence="9" id="KW-1185">Reference proteome</keyword>
<keyword evidence="3 5" id="KW-0539">Nucleus</keyword>
<evidence type="ECO:0000256" key="2">
    <source>
        <dbReference type="ARBA" id="ARBA00007337"/>
    </source>
</evidence>
<proteinExistence type="inferred from homology"/>
<sequence>MYPTSKALTDDDDIKLEITSNFSTDDDDNDYGDDSEPQTSKPSSYASFNRIVGEQGPPYPLASPALTQDLFALLEQSRCNGQLQKGAREVLKQVNRGVGELVVLAADCDPFVIAHLPSLCRNWTVPYVYVASMVALGHACGLKMATTAAVITASEGSELTDRIQEVTERLMI</sequence>
<evidence type="ECO:0000313" key="9">
    <source>
        <dbReference type="Proteomes" id="UP001430584"/>
    </source>
</evidence>
<evidence type="ECO:0000256" key="6">
    <source>
        <dbReference type="SAM" id="MobiDB-lite"/>
    </source>
</evidence>
<evidence type="ECO:0000259" key="7">
    <source>
        <dbReference type="Pfam" id="PF01248"/>
    </source>
</evidence>
<dbReference type="InterPro" id="IPR029064">
    <property type="entry name" value="Ribosomal_eL30-like_sf"/>
</dbReference>
<feature type="domain" description="Ribosomal protein eL8/eL30/eS12/Gadd45" evidence="7">
    <location>
        <begin position="72"/>
        <end position="157"/>
    </location>
</feature>